<feature type="compositionally biased region" description="Acidic residues" evidence="1">
    <location>
        <begin position="68"/>
        <end position="78"/>
    </location>
</feature>
<feature type="compositionally biased region" description="Pro residues" evidence="1">
    <location>
        <begin position="44"/>
        <end position="59"/>
    </location>
</feature>
<dbReference type="Pfam" id="PF10253">
    <property type="entry name" value="PRCC"/>
    <property type="match status" value="1"/>
</dbReference>
<feature type="compositionally biased region" description="Low complexity" evidence="1">
    <location>
        <begin position="157"/>
        <end position="171"/>
    </location>
</feature>
<organism evidence="2 3">
    <name type="scientific">Paratrimastix pyriformis</name>
    <dbReference type="NCBI Taxonomy" id="342808"/>
    <lineage>
        <taxon>Eukaryota</taxon>
        <taxon>Metamonada</taxon>
        <taxon>Preaxostyla</taxon>
        <taxon>Paratrimastigidae</taxon>
        <taxon>Paratrimastix</taxon>
    </lineage>
</organism>
<keyword evidence="3" id="KW-1185">Reference proteome</keyword>
<evidence type="ECO:0000313" key="3">
    <source>
        <dbReference type="Proteomes" id="UP001141327"/>
    </source>
</evidence>
<gene>
    <name evidence="2" type="ORF">PAPYR_2817</name>
</gene>
<accession>A0ABQ8UP57</accession>
<dbReference type="PANTHER" id="PTHR13621:SF2">
    <property type="entry name" value="PROLINE-RICH PROTEIN PRCC"/>
    <property type="match status" value="1"/>
</dbReference>
<dbReference type="Proteomes" id="UP001141327">
    <property type="component" value="Unassembled WGS sequence"/>
</dbReference>
<feature type="compositionally biased region" description="Acidic residues" evidence="1">
    <location>
        <begin position="8"/>
        <end position="17"/>
    </location>
</feature>
<evidence type="ECO:0000256" key="1">
    <source>
        <dbReference type="SAM" id="MobiDB-lite"/>
    </source>
</evidence>
<comment type="caution">
    <text evidence="2">The sequence shown here is derived from an EMBL/GenBank/DDBJ whole genome shotgun (WGS) entry which is preliminary data.</text>
</comment>
<evidence type="ECO:0000313" key="2">
    <source>
        <dbReference type="EMBL" id="KAJ4460964.1"/>
    </source>
</evidence>
<dbReference type="PANTHER" id="PTHR13621">
    <property type="entry name" value="PROLINE-RICH PROTEIN PRCC"/>
    <property type="match status" value="1"/>
</dbReference>
<name>A0ABQ8UP57_9EUKA</name>
<protein>
    <submittedName>
        <fullName evidence="2">Uncharacterized protein</fullName>
    </submittedName>
</protein>
<feature type="region of interest" description="Disordered" evidence="1">
    <location>
        <begin position="148"/>
        <end position="217"/>
    </location>
</feature>
<dbReference type="EMBL" id="JAPMOS010000010">
    <property type="protein sequence ID" value="KAJ4460964.1"/>
    <property type="molecule type" value="Genomic_DNA"/>
</dbReference>
<feature type="compositionally biased region" description="Pro residues" evidence="1">
    <location>
        <begin position="193"/>
        <end position="207"/>
    </location>
</feature>
<reference evidence="2" key="1">
    <citation type="journal article" date="2022" name="bioRxiv">
        <title>Genomics of Preaxostyla Flagellates Illuminates Evolutionary Transitions and the Path Towards Mitochondrial Loss.</title>
        <authorList>
            <person name="Novak L.V.F."/>
            <person name="Treitli S.C."/>
            <person name="Pyrih J."/>
            <person name="Halakuc P."/>
            <person name="Pipaliya S.V."/>
            <person name="Vacek V."/>
            <person name="Brzon O."/>
            <person name="Soukal P."/>
            <person name="Eme L."/>
            <person name="Dacks J.B."/>
            <person name="Karnkowska A."/>
            <person name="Elias M."/>
            <person name="Hampl V."/>
        </authorList>
    </citation>
    <scope>NUCLEOTIDE SEQUENCE</scope>
    <source>
        <strain evidence="2">RCP-MX</strain>
    </source>
</reference>
<feature type="region of interest" description="Disordered" evidence="1">
    <location>
        <begin position="1"/>
        <end position="127"/>
    </location>
</feature>
<feature type="compositionally biased region" description="Pro residues" evidence="1">
    <location>
        <begin position="22"/>
        <end position="31"/>
    </location>
</feature>
<proteinExistence type="predicted"/>
<dbReference type="InterPro" id="IPR018800">
    <property type="entry name" value="PRCC"/>
</dbReference>
<sequence>MELLGQYGEDDSGDPSSDEPVQKPPEAPPDHPTVNPASRTTTPSVPPSHPAPAPAPPPKVSALYVPDFDPEEDEESLPSEESQIVISVRPDLDVGGRKPKSAALPEQPFLDDYKPSPSSTSGLSLLALLPPPTGGPAAADAAHPAGIPAKFLKKKPATATGGQQTPPTATTLSTHLPAKRTPATGFEEDSEVAPPPGVVAPRPPPHSGPRFSAAPDVEVPRASPVIYQKKKRREEEPIQYVEINQADIIRKRPGEENALPPEVLDPIHSSAKPNKVQSTKHHITALLADAEAKQAKLEEKWRQSAAIRMETRNKYGWAT</sequence>
<feature type="compositionally biased region" description="Low complexity" evidence="1">
    <location>
        <begin position="115"/>
        <end position="127"/>
    </location>
</feature>